<evidence type="ECO:0000313" key="1">
    <source>
        <dbReference type="EMBL" id="USN14396.1"/>
    </source>
</evidence>
<keyword evidence="2" id="KW-1185">Reference proteome</keyword>
<accession>A0A9E7SK56</accession>
<dbReference type="EMBL" id="ON529852">
    <property type="protein sequence ID" value="USN14396.1"/>
    <property type="molecule type" value="Genomic_DNA"/>
</dbReference>
<dbReference type="Proteomes" id="UP001056685">
    <property type="component" value="Segment"/>
</dbReference>
<evidence type="ECO:0000313" key="2">
    <source>
        <dbReference type="Proteomes" id="UP001056685"/>
    </source>
</evidence>
<proteinExistence type="predicted"/>
<gene>
    <name evidence="1" type="ORF">KABACHOK_05830</name>
</gene>
<organism evidence="1 2">
    <name type="scientific">Brevundimonas phage vB_BpoS-Kabachok</name>
    <dbReference type="NCBI Taxonomy" id="2948600"/>
    <lineage>
        <taxon>Viruses</taxon>
        <taxon>Duplodnaviria</taxon>
        <taxon>Heunggongvirae</taxon>
        <taxon>Uroviricota</taxon>
        <taxon>Caudoviricetes</taxon>
        <taxon>Jeanschmidtviridae</taxon>
        <taxon>Marchewkavirus</taxon>
        <taxon>Marchewkavirus kabachok</taxon>
    </lineage>
</organism>
<reference evidence="1" key="1">
    <citation type="submission" date="2022-05" db="EMBL/GenBank/DDBJ databases">
        <authorList>
            <person name="Friedrich I."/>
            <person name="Poehlein A."/>
            <person name="Schneider D."/>
            <person name="Hertel R."/>
            <person name="Daniel R."/>
        </authorList>
    </citation>
    <scope>NUCLEOTIDE SEQUENCE</scope>
</reference>
<protein>
    <submittedName>
        <fullName evidence="1">Uncharacterized protein</fullName>
    </submittedName>
</protein>
<name>A0A9E7SK56_9CAUD</name>
<sequence length="70" mass="7703">MTDTPYDLRLELSRRAAEGAPARRIGELRLTTEDPAEALAVRDELRAALPGLQIEAYSVETSHSRLLAVV</sequence>